<dbReference type="KEGG" id="paqt:E8L99_16385"/>
<keyword evidence="1" id="KW-0732">Signal</keyword>
<dbReference type="OrthoDB" id="3982782at2"/>
<feature type="domain" description="Amidohydrolase-related" evidence="2">
    <location>
        <begin position="121"/>
        <end position="268"/>
    </location>
</feature>
<dbReference type="Pfam" id="PF04909">
    <property type="entry name" value="Amidohydro_2"/>
    <property type="match status" value="1"/>
</dbReference>
<organism evidence="3 4">
    <name type="scientific">Phreatobacter aquaticus</name>
    <dbReference type="NCBI Taxonomy" id="2570229"/>
    <lineage>
        <taxon>Bacteria</taxon>
        <taxon>Pseudomonadati</taxon>
        <taxon>Pseudomonadota</taxon>
        <taxon>Alphaproteobacteria</taxon>
        <taxon>Hyphomicrobiales</taxon>
        <taxon>Phreatobacteraceae</taxon>
        <taxon>Phreatobacter</taxon>
    </lineage>
</organism>
<gene>
    <name evidence="3" type="ORF">E8L99_16385</name>
</gene>
<evidence type="ECO:0000313" key="4">
    <source>
        <dbReference type="Proteomes" id="UP000298588"/>
    </source>
</evidence>
<evidence type="ECO:0000313" key="3">
    <source>
        <dbReference type="EMBL" id="QCK87221.1"/>
    </source>
</evidence>
<dbReference type="Proteomes" id="UP000298588">
    <property type="component" value="Chromosome"/>
</dbReference>
<sequence length="279" mass="31666">MRCLAVSLTVVMAVSAVAATAQERLPLFDAHVHYSHDAVEMIPPAAAVAILRQAGVRKALVSSSDDEGTQRLWREAPDLIVPSLRPYRRRSDTAGWTNDPTIIAYVEDRLSRYRYRALGEFHAFGSDIDKPVVQRMIALARHHKLMLRAHSDADAIDRIFKSYPEAIVLWAHSGFDRPERVREMLHKYPNLWADLAFRNDHASGGVVAADWKAVFEEFPDRFMVGTDTFTPERWHYIGPHADFSRRWLSSLPRDLAERIAYRNAEAMLLKVAPGPGLQQ</sequence>
<dbReference type="EMBL" id="CP039865">
    <property type="protein sequence ID" value="QCK87221.1"/>
    <property type="molecule type" value="Genomic_DNA"/>
</dbReference>
<dbReference type="Gene3D" id="3.20.20.140">
    <property type="entry name" value="Metal-dependent hydrolases"/>
    <property type="match status" value="1"/>
</dbReference>
<keyword evidence="3" id="KW-0378">Hydrolase</keyword>
<reference evidence="3 4" key="1">
    <citation type="submission" date="2019-04" db="EMBL/GenBank/DDBJ databases">
        <title>Phreatobacter aquaticus sp. nov.</title>
        <authorList>
            <person name="Choi A."/>
            <person name="Baek K."/>
        </authorList>
    </citation>
    <scope>NUCLEOTIDE SEQUENCE [LARGE SCALE GENOMIC DNA]</scope>
    <source>
        <strain evidence="3 4">NMCR1094</strain>
    </source>
</reference>
<evidence type="ECO:0000259" key="2">
    <source>
        <dbReference type="Pfam" id="PF04909"/>
    </source>
</evidence>
<dbReference type="InterPro" id="IPR032466">
    <property type="entry name" value="Metal_Hydrolase"/>
</dbReference>
<dbReference type="AlphaFoldDB" id="A0A4D7QKT9"/>
<feature type="chain" id="PRO_5020690214" evidence="1">
    <location>
        <begin position="19"/>
        <end position="279"/>
    </location>
</feature>
<dbReference type="RefSeq" id="WP_137100550.1">
    <property type="nucleotide sequence ID" value="NZ_CP039865.1"/>
</dbReference>
<dbReference type="SUPFAM" id="SSF51556">
    <property type="entry name" value="Metallo-dependent hydrolases"/>
    <property type="match status" value="1"/>
</dbReference>
<evidence type="ECO:0000256" key="1">
    <source>
        <dbReference type="SAM" id="SignalP"/>
    </source>
</evidence>
<name>A0A4D7QKT9_9HYPH</name>
<keyword evidence="4" id="KW-1185">Reference proteome</keyword>
<accession>A0A4D7QKT9</accession>
<feature type="signal peptide" evidence="1">
    <location>
        <begin position="1"/>
        <end position="18"/>
    </location>
</feature>
<dbReference type="InterPro" id="IPR006680">
    <property type="entry name" value="Amidohydro-rel"/>
</dbReference>
<proteinExistence type="predicted"/>
<protein>
    <submittedName>
        <fullName evidence="3">Amidohydrolase</fullName>
    </submittedName>
</protein>
<dbReference type="GO" id="GO:0016787">
    <property type="term" value="F:hydrolase activity"/>
    <property type="evidence" value="ECO:0007669"/>
    <property type="project" value="UniProtKB-KW"/>
</dbReference>